<gene>
    <name evidence="5" type="ORF">J2Z60_000258</name>
</gene>
<dbReference type="PANTHER" id="PTHR44846">
    <property type="entry name" value="MANNOSYL-D-GLYCERATE TRANSPORT/METABOLISM SYSTEM REPRESSOR MNGR-RELATED"/>
    <property type="match status" value="1"/>
</dbReference>
<dbReference type="SUPFAM" id="SSF64288">
    <property type="entry name" value="Chorismate lyase-like"/>
    <property type="match status" value="1"/>
</dbReference>
<protein>
    <submittedName>
        <fullName evidence="5">GntR family transcriptional regulator</fullName>
    </submittedName>
</protein>
<evidence type="ECO:0000256" key="1">
    <source>
        <dbReference type="ARBA" id="ARBA00023015"/>
    </source>
</evidence>
<reference evidence="5 6" key="1">
    <citation type="submission" date="2021-03" db="EMBL/GenBank/DDBJ databases">
        <title>Genomic Encyclopedia of Type Strains, Phase IV (KMG-IV): sequencing the most valuable type-strain genomes for metagenomic binning, comparative biology and taxonomic classification.</title>
        <authorList>
            <person name="Goeker M."/>
        </authorList>
    </citation>
    <scope>NUCLEOTIDE SEQUENCE [LARGE SCALE GENOMIC DNA]</scope>
    <source>
        <strain evidence="5 6">DSM 101872</strain>
    </source>
</reference>
<dbReference type="InterPro" id="IPR011663">
    <property type="entry name" value="UTRA"/>
</dbReference>
<organism evidence="5 6">
    <name type="scientific">Lactobacillus colini</name>
    <dbReference type="NCBI Taxonomy" id="1819254"/>
    <lineage>
        <taxon>Bacteria</taxon>
        <taxon>Bacillati</taxon>
        <taxon>Bacillota</taxon>
        <taxon>Bacilli</taxon>
        <taxon>Lactobacillales</taxon>
        <taxon>Lactobacillaceae</taxon>
        <taxon>Lactobacillus</taxon>
    </lineage>
</organism>
<dbReference type="InterPro" id="IPR036388">
    <property type="entry name" value="WH-like_DNA-bd_sf"/>
</dbReference>
<dbReference type="PRINTS" id="PR00035">
    <property type="entry name" value="HTHGNTR"/>
</dbReference>
<evidence type="ECO:0000313" key="6">
    <source>
        <dbReference type="Proteomes" id="UP001519292"/>
    </source>
</evidence>
<comment type="caution">
    <text evidence="5">The sequence shown here is derived from an EMBL/GenBank/DDBJ whole genome shotgun (WGS) entry which is preliminary data.</text>
</comment>
<dbReference type="Gene3D" id="3.40.1410.10">
    <property type="entry name" value="Chorismate lyase-like"/>
    <property type="match status" value="1"/>
</dbReference>
<dbReference type="InterPro" id="IPR000524">
    <property type="entry name" value="Tscrpt_reg_HTH_GntR"/>
</dbReference>
<name>A0ABS4MBP2_9LACO</name>
<dbReference type="Proteomes" id="UP001519292">
    <property type="component" value="Unassembled WGS sequence"/>
</dbReference>
<dbReference type="SMART" id="SM00345">
    <property type="entry name" value="HTH_GNTR"/>
    <property type="match status" value="1"/>
</dbReference>
<evidence type="ECO:0000256" key="3">
    <source>
        <dbReference type="ARBA" id="ARBA00023163"/>
    </source>
</evidence>
<evidence type="ECO:0000313" key="5">
    <source>
        <dbReference type="EMBL" id="MBP2057096.1"/>
    </source>
</evidence>
<dbReference type="SMART" id="SM00866">
    <property type="entry name" value="UTRA"/>
    <property type="match status" value="1"/>
</dbReference>
<keyword evidence="3" id="KW-0804">Transcription</keyword>
<evidence type="ECO:0000259" key="4">
    <source>
        <dbReference type="PROSITE" id="PS50949"/>
    </source>
</evidence>
<dbReference type="InterPro" id="IPR036390">
    <property type="entry name" value="WH_DNA-bd_sf"/>
</dbReference>
<dbReference type="EMBL" id="JAGGLU010000001">
    <property type="protein sequence ID" value="MBP2057096.1"/>
    <property type="molecule type" value="Genomic_DNA"/>
</dbReference>
<dbReference type="SUPFAM" id="SSF46785">
    <property type="entry name" value="Winged helix' DNA-binding domain"/>
    <property type="match status" value="1"/>
</dbReference>
<keyword evidence="6" id="KW-1185">Reference proteome</keyword>
<dbReference type="PROSITE" id="PS50949">
    <property type="entry name" value="HTH_GNTR"/>
    <property type="match status" value="1"/>
</dbReference>
<accession>A0ABS4MBP2</accession>
<dbReference type="RefSeq" id="WP_209685603.1">
    <property type="nucleotide sequence ID" value="NZ_JAGGLU010000001.1"/>
</dbReference>
<dbReference type="CDD" id="cd07377">
    <property type="entry name" value="WHTH_GntR"/>
    <property type="match status" value="1"/>
</dbReference>
<dbReference type="Pfam" id="PF07702">
    <property type="entry name" value="UTRA"/>
    <property type="match status" value="1"/>
</dbReference>
<evidence type="ECO:0000256" key="2">
    <source>
        <dbReference type="ARBA" id="ARBA00023125"/>
    </source>
</evidence>
<keyword evidence="1" id="KW-0805">Transcription regulation</keyword>
<keyword evidence="2" id="KW-0238">DNA-binding</keyword>
<dbReference type="NCBIfam" id="NF041547">
    <property type="entry name" value="GntR_LSA1692"/>
    <property type="match status" value="1"/>
</dbReference>
<dbReference type="InterPro" id="IPR028978">
    <property type="entry name" value="Chorismate_lyase_/UTRA_dom_sf"/>
</dbReference>
<sequence>MTKSQKIADIIKKRIVDGIYSPRQRLPSDYSFAKEFHASRLTVRKAIEQLINEQLLVKDPGKATYVMQKQSSKVKSGQLGLQSFTEVAKEHHKTIHTKVLELKECNQVSAFVKQKLQLETELNQNVIFLKRIRFWDETPMTLEKIYIPQKYLPNFKEINFHSSLFKILSERLTISYSQEDIDAIPASKSLAEIFDIEDKVPVFKVQSTTYTPDAHPILFDTSYYRADKYSFSATLIRSQGV</sequence>
<dbReference type="PANTHER" id="PTHR44846:SF1">
    <property type="entry name" value="MANNOSYL-D-GLYCERATE TRANSPORT_METABOLISM SYSTEM REPRESSOR MNGR-RELATED"/>
    <property type="match status" value="1"/>
</dbReference>
<dbReference type="InterPro" id="IPR050679">
    <property type="entry name" value="Bact_HTH_transcr_reg"/>
</dbReference>
<proteinExistence type="predicted"/>
<dbReference type="Gene3D" id="1.10.10.10">
    <property type="entry name" value="Winged helix-like DNA-binding domain superfamily/Winged helix DNA-binding domain"/>
    <property type="match status" value="1"/>
</dbReference>
<dbReference type="Pfam" id="PF00392">
    <property type="entry name" value="GntR"/>
    <property type="match status" value="1"/>
</dbReference>
<feature type="domain" description="HTH gntR-type" evidence="4">
    <location>
        <begin position="1"/>
        <end position="69"/>
    </location>
</feature>